<sequence length="198" mass="21593">MARSGIPSPRSLPASAFRSSAWAPRAEALFLILILLTGPFLWCSCLSSSSGSAGEAAVAANDLAQELPWVDVRLGETPLRVMIARTEQEKRTGLMFRRRLAPDEGMLFVYDSPHQMTFWMKNTLLPLDLVFFGPDLTVTEFIEGMVPGVGRSDDELPRYTSTGPAQYALELASGSVRRLGITPGLSLEIPLTLLHSGK</sequence>
<dbReference type="Pfam" id="PF02643">
    <property type="entry name" value="DUF192"/>
    <property type="match status" value="1"/>
</dbReference>
<reference evidence="1 2" key="1">
    <citation type="submission" date="2018-05" db="EMBL/GenBank/DDBJ databases">
        <title>A metagenomic window into the 2 km-deep terrestrial subsurface aquifer revealed taxonomically and functionally diverse microbial community comprising novel uncultured bacterial lineages.</title>
        <authorList>
            <person name="Kadnikov V.V."/>
            <person name="Mardanov A.V."/>
            <person name="Beletsky A.V."/>
            <person name="Banks D."/>
            <person name="Pimenov N.V."/>
            <person name="Frank Y.A."/>
            <person name="Karnachuk O.V."/>
            <person name="Ravin N.V."/>
        </authorList>
    </citation>
    <scope>NUCLEOTIDE SEQUENCE [LARGE SCALE GENOMIC DNA]</scope>
    <source>
        <strain evidence="1">BY5</strain>
    </source>
</reference>
<dbReference type="InterPro" id="IPR003795">
    <property type="entry name" value="DUF192"/>
</dbReference>
<protein>
    <submittedName>
        <fullName evidence="1">Exported protein</fullName>
    </submittedName>
</protein>
<dbReference type="Gene3D" id="2.60.120.1140">
    <property type="entry name" value="Protein of unknown function DUF192"/>
    <property type="match status" value="1"/>
</dbReference>
<evidence type="ECO:0000313" key="1">
    <source>
        <dbReference type="EMBL" id="RCK81631.1"/>
    </source>
</evidence>
<dbReference type="EMBL" id="QOQW01000001">
    <property type="protein sequence ID" value="RCK81631.1"/>
    <property type="molecule type" value="Genomic_DNA"/>
</dbReference>
<organism evidence="1 2">
    <name type="scientific">Candidatus Ozemobacter sibiricus</name>
    <dbReference type="NCBI Taxonomy" id="2268124"/>
    <lineage>
        <taxon>Bacteria</taxon>
        <taxon>Candidatus Ozemobacteria</taxon>
        <taxon>Candidatus Ozemobacterales</taxon>
        <taxon>Candidatus Ozemobacteraceae</taxon>
        <taxon>Candidatus Ozemobacter</taxon>
    </lineage>
</organism>
<dbReference type="InterPro" id="IPR038695">
    <property type="entry name" value="Saro_0823-like_sf"/>
</dbReference>
<comment type="caution">
    <text evidence="1">The sequence shown here is derived from an EMBL/GenBank/DDBJ whole genome shotgun (WGS) entry which is preliminary data.</text>
</comment>
<dbReference type="Proteomes" id="UP000252355">
    <property type="component" value="Unassembled WGS sequence"/>
</dbReference>
<dbReference type="PANTHER" id="PTHR37953:SF1">
    <property type="entry name" value="UPF0127 PROTEIN MJ1496"/>
    <property type="match status" value="1"/>
</dbReference>
<dbReference type="AlphaFoldDB" id="A0A367ZWC8"/>
<accession>A0A367ZWC8</accession>
<evidence type="ECO:0000313" key="2">
    <source>
        <dbReference type="Proteomes" id="UP000252355"/>
    </source>
</evidence>
<proteinExistence type="predicted"/>
<gene>
    <name evidence="1" type="ORF">OZSIB_0765</name>
</gene>
<name>A0A367ZWC8_9BACT</name>
<dbReference type="PANTHER" id="PTHR37953">
    <property type="entry name" value="UPF0127 PROTEIN MJ1496"/>
    <property type="match status" value="1"/>
</dbReference>